<evidence type="ECO:0000313" key="4">
    <source>
        <dbReference type="Proteomes" id="UP000044841"/>
    </source>
</evidence>
<comment type="similarity">
    <text evidence="1">Belongs to the costars family.</text>
</comment>
<name>A0A0K6FPZ2_9AGAM</name>
<dbReference type="InterPro" id="IPR027817">
    <property type="entry name" value="Costars_dom"/>
</dbReference>
<dbReference type="EMBL" id="CYGV01000324">
    <property type="protein sequence ID" value="CUA68054.1"/>
    <property type="molecule type" value="Genomic_DNA"/>
</dbReference>
<sequence length="90" mass="10028">MVNTEKEVELLKKEIKRLGEKPPAGQPGIAVVKFGKLVLDERVNNTFEALNNTLRSAKRKGVLTFQGEMLLQGAHNNVDVVLLQDESNEQ</sequence>
<dbReference type="SMART" id="SM01283">
    <property type="entry name" value="Costars"/>
    <property type="match status" value="1"/>
</dbReference>
<accession>A0A0K6FPZ2</accession>
<dbReference type="Gene3D" id="1.10.10.1540">
    <property type="entry name" value="Costar domain"/>
    <property type="match status" value="1"/>
</dbReference>
<dbReference type="InterPro" id="IPR038095">
    <property type="entry name" value="Costars_sf"/>
</dbReference>
<evidence type="ECO:0000313" key="3">
    <source>
        <dbReference type="EMBL" id="CUA68054.1"/>
    </source>
</evidence>
<feature type="domain" description="Costars" evidence="2">
    <location>
        <begin position="2"/>
        <end position="83"/>
    </location>
</feature>
<evidence type="ECO:0000259" key="2">
    <source>
        <dbReference type="SMART" id="SM01283"/>
    </source>
</evidence>
<dbReference type="Pfam" id="PF14705">
    <property type="entry name" value="Costars"/>
    <property type="match status" value="1"/>
</dbReference>
<dbReference type="GO" id="GO:0032970">
    <property type="term" value="P:regulation of actin filament-based process"/>
    <property type="evidence" value="ECO:0007669"/>
    <property type="project" value="TreeGrafter"/>
</dbReference>
<protein>
    <recommendedName>
        <fullName evidence="2">Costars domain-containing protein</fullName>
    </recommendedName>
</protein>
<dbReference type="AlphaFoldDB" id="A0A0K6FPZ2"/>
<gene>
    <name evidence="3" type="ORF">RSOLAG22IIIB_07728</name>
</gene>
<evidence type="ECO:0000256" key="1">
    <source>
        <dbReference type="ARBA" id="ARBA00006126"/>
    </source>
</evidence>
<dbReference type="InterPro" id="IPR044302">
    <property type="entry name" value="Costars"/>
</dbReference>
<proteinExistence type="inferred from homology"/>
<dbReference type="PANTHER" id="PTHR46334">
    <property type="entry name" value="COSTARS FAMILY PROTEIN ABRACL"/>
    <property type="match status" value="1"/>
</dbReference>
<dbReference type="PANTHER" id="PTHR46334:SF1">
    <property type="entry name" value="COSTARS FAMILY PROTEIN ABRACL"/>
    <property type="match status" value="1"/>
</dbReference>
<keyword evidence="4" id="KW-1185">Reference proteome</keyword>
<reference evidence="3 4" key="1">
    <citation type="submission" date="2015-07" db="EMBL/GenBank/DDBJ databases">
        <authorList>
            <person name="Noorani M."/>
        </authorList>
    </citation>
    <scope>NUCLEOTIDE SEQUENCE [LARGE SCALE GENOMIC DNA]</scope>
    <source>
        <strain evidence="3">BBA 69670</strain>
    </source>
</reference>
<organism evidence="3 4">
    <name type="scientific">Rhizoctonia solani</name>
    <dbReference type="NCBI Taxonomy" id="456999"/>
    <lineage>
        <taxon>Eukaryota</taxon>
        <taxon>Fungi</taxon>
        <taxon>Dikarya</taxon>
        <taxon>Basidiomycota</taxon>
        <taxon>Agaricomycotina</taxon>
        <taxon>Agaricomycetes</taxon>
        <taxon>Cantharellales</taxon>
        <taxon>Ceratobasidiaceae</taxon>
        <taxon>Rhizoctonia</taxon>
    </lineage>
</organism>
<dbReference type="Proteomes" id="UP000044841">
    <property type="component" value="Unassembled WGS sequence"/>
</dbReference>